<evidence type="ECO:0000256" key="1">
    <source>
        <dbReference type="SAM" id="SignalP"/>
    </source>
</evidence>
<dbReference type="PROSITE" id="PS51257">
    <property type="entry name" value="PROKAR_LIPOPROTEIN"/>
    <property type="match status" value="1"/>
</dbReference>
<organism evidence="3 4">
    <name type="scientific">Rhodovulum adriaticum</name>
    <name type="common">Rhodopseudomonas adriatica</name>
    <dbReference type="NCBI Taxonomy" id="35804"/>
    <lineage>
        <taxon>Bacteria</taxon>
        <taxon>Pseudomonadati</taxon>
        <taxon>Pseudomonadota</taxon>
        <taxon>Alphaproteobacteria</taxon>
        <taxon>Rhodobacterales</taxon>
        <taxon>Paracoccaceae</taxon>
        <taxon>Rhodovulum</taxon>
    </lineage>
</organism>
<keyword evidence="1" id="KW-0732">Signal</keyword>
<dbReference type="NCBIfam" id="TIGR01409">
    <property type="entry name" value="TAT_signal_seq"/>
    <property type="match status" value="1"/>
</dbReference>
<dbReference type="EMBL" id="SLXL01000002">
    <property type="protein sequence ID" value="TCP26103.1"/>
    <property type="molecule type" value="Genomic_DNA"/>
</dbReference>
<dbReference type="AlphaFoldDB" id="A0A4R2NVH4"/>
<dbReference type="InterPro" id="IPR019546">
    <property type="entry name" value="TAT_signal_bac_arc"/>
</dbReference>
<name>A0A4R2NVH4_RHOAD</name>
<dbReference type="RefSeq" id="WP_132599628.1">
    <property type="nucleotide sequence ID" value="NZ_NRRP01000013.1"/>
</dbReference>
<keyword evidence="4" id="KW-1185">Reference proteome</keyword>
<feature type="chain" id="PRO_5020305241" evidence="1">
    <location>
        <begin position="27"/>
        <end position="191"/>
    </location>
</feature>
<feature type="signal peptide" evidence="1">
    <location>
        <begin position="1"/>
        <end position="26"/>
    </location>
</feature>
<protein>
    <submittedName>
        <fullName evidence="3">Secreted protein</fullName>
    </submittedName>
</protein>
<dbReference type="InterPro" id="IPR006311">
    <property type="entry name" value="TAT_signal"/>
</dbReference>
<dbReference type="OrthoDB" id="7847492at2"/>
<evidence type="ECO:0000313" key="3">
    <source>
        <dbReference type="EMBL" id="TCP26103.1"/>
    </source>
</evidence>
<dbReference type="Pfam" id="PF04366">
    <property type="entry name" value="Ysc84"/>
    <property type="match status" value="1"/>
</dbReference>
<sequence length="191" mass="20088">MQYGKTGGRFTRRGFLTAAGATSALAACSNGVGSDGALTIDSRVDNTRNYLFSRYPDAELLANKAQGILWMPLITKAGLGLGGAFGRGALRIDNVTVDYYSATQASIGLQIGAQQYAHALFFMTPEALRDFRAGGGWSAGGDIEYAVRDQGGNLSARTLTALDPVIALIFGQQGLIVGASLEGTKYTRIIP</sequence>
<reference evidence="3 4" key="1">
    <citation type="submission" date="2019-03" db="EMBL/GenBank/DDBJ databases">
        <title>Genomic Encyclopedia of Type Strains, Phase IV (KMG-IV): sequencing the most valuable type-strain genomes for metagenomic binning, comparative biology and taxonomic classification.</title>
        <authorList>
            <person name="Goeker M."/>
        </authorList>
    </citation>
    <scope>NUCLEOTIDE SEQUENCE [LARGE SCALE GENOMIC DNA]</scope>
    <source>
        <strain evidence="3 4">DSM 2781</strain>
    </source>
</reference>
<accession>A0A4R2NVH4</accession>
<feature type="domain" description="Ysc84 actin-binding" evidence="2">
    <location>
        <begin position="104"/>
        <end position="187"/>
    </location>
</feature>
<comment type="caution">
    <text evidence="3">The sequence shown here is derived from an EMBL/GenBank/DDBJ whole genome shotgun (WGS) entry which is preliminary data.</text>
</comment>
<proteinExistence type="predicted"/>
<dbReference type="Proteomes" id="UP000295733">
    <property type="component" value="Unassembled WGS sequence"/>
</dbReference>
<evidence type="ECO:0000259" key="2">
    <source>
        <dbReference type="Pfam" id="PF04366"/>
    </source>
</evidence>
<dbReference type="InterPro" id="IPR007461">
    <property type="entry name" value="Ysc84_actin-binding"/>
</dbReference>
<dbReference type="PROSITE" id="PS51318">
    <property type="entry name" value="TAT"/>
    <property type="match status" value="1"/>
</dbReference>
<gene>
    <name evidence="3" type="ORF">EV656_10265</name>
</gene>
<evidence type="ECO:0000313" key="4">
    <source>
        <dbReference type="Proteomes" id="UP000295733"/>
    </source>
</evidence>